<organism evidence="2 3">
    <name type="scientific">Nephila pilipes</name>
    <name type="common">Giant wood spider</name>
    <name type="synonym">Nephila maculata</name>
    <dbReference type="NCBI Taxonomy" id="299642"/>
    <lineage>
        <taxon>Eukaryota</taxon>
        <taxon>Metazoa</taxon>
        <taxon>Ecdysozoa</taxon>
        <taxon>Arthropoda</taxon>
        <taxon>Chelicerata</taxon>
        <taxon>Arachnida</taxon>
        <taxon>Araneae</taxon>
        <taxon>Araneomorphae</taxon>
        <taxon>Entelegynae</taxon>
        <taxon>Araneoidea</taxon>
        <taxon>Nephilidae</taxon>
        <taxon>Nephila</taxon>
    </lineage>
</organism>
<proteinExistence type="predicted"/>
<dbReference type="AlphaFoldDB" id="A0A8X6NK53"/>
<evidence type="ECO:0000313" key="2">
    <source>
        <dbReference type="EMBL" id="GFT19697.1"/>
    </source>
</evidence>
<sequence length="126" mass="14743">MKDRSEKFQKKGEKRQEGSPILSAPWPFGQPVFCQRTKESSDFFGVSPEARVEYREKRFYEMPDLRIRRSKTYAGQTSRKLSAEQKRTPTSKDKKPHQQNGNQLTVFFAKEKMLGSEMFVFANLKV</sequence>
<dbReference type="OrthoDB" id="10442756at2759"/>
<dbReference type="EMBL" id="BMAW01105536">
    <property type="protein sequence ID" value="GFT19697.1"/>
    <property type="molecule type" value="Genomic_DNA"/>
</dbReference>
<evidence type="ECO:0000256" key="1">
    <source>
        <dbReference type="SAM" id="MobiDB-lite"/>
    </source>
</evidence>
<feature type="region of interest" description="Disordered" evidence="1">
    <location>
        <begin position="70"/>
        <end position="102"/>
    </location>
</feature>
<protein>
    <submittedName>
        <fullName evidence="2">Uncharacterized protein</fullName>
    </submittedName>
</protein>
<evidence type="ECO:0000313" key="3">
    <source>
        <dbReference type="Proteomes" id="UP000887013"/>
    </source>
</evidence>
<name>A0A8X6NK53_NEPPI</name>
<accession>A0A8X6NK53</accession>
<dbReference type="Proteomes" id="UP000887013">
    <property type="component" value="Unassembled WGS sequence"/>
</dbReference>
<reference evidence="2" key="1">
    <citation type="submission" date="2020-08" db="EMBL/GenBank/DDBJ databases">
        <title>Multicomponent nature underlies the extraordinary mechanical properties of spider dragline silk.</title>
        <authorList>
            <person name="Kono N."/>
            <person name="Nakamura H."/>
            <person name="Mori M."/>
            <person name="Yoshida Y."/>
            <person name="Ohtoshi R."/>
            <person name="Malay A.D."/>
            <person name="Moran D.A.P."/>
            <person name="Tomita M."/>
            <person name="Numata K."/>
            <person name="Arakawa K."/>
        </authorList>
    </citation>
    <scope>NUCLEOTIDE SEQUENCE</scope>
</reference>
<feature type="region of interest" description="Disordered" evidence="1">
    <location>
        <begin position="1"/>
        <end position="26"/>
    </location>
</feature>
<comment type="caution">
    <text evidence="2">The sequence shown here is derived from an EMBL/GenBank/DDBJ whole genome shotgun (WGS) entry which is preliminary data.</text>
</comment>
<keyword evidence="3" id="KW-1185">Reference proteome</keyword>
<gene>
    <name evidence="2" type="ORF">NPIL_152261</name>
</gene>
<feature type="compositionally biased region" description="Basic and acidic residues" evidence="1">
    <location>
        <begin position="81"/>
        <end position="93"/>
    </location>
</feature>
<feature type="compositionally biased region" description="Basic and acidic residues" evidence="1">
    <location>
        <begin position="1"/>
        <end position="17"/>
    </location>
</feature>